<dbReference type="Pfam" id="PF02899">
    <property type="entry name" value="Phage_int_SAM_1"/>
    <property type="match status" value="1"/>
</dbReference>
<evidence type="ECO:0000259" key="7">
    <source>
        <dbReference type="PROSITE" id="PS51900"/>
    </source>
</evidence>
<dbReference type="EMBL" id="JBHLWN010000124">
    <property type="protein sequence ID" value="MFC0216714.1"/>
    <property type="molecule type" value="Genomic_DNA"/>
</dbReference>
<dbReference type="Proteomes" id="UP001589776">
    <property type="component" value="Unassembled WGS sequence"/>
</dbReference>
<evidence type="ECO:0000256" key="2">
    <source>
        <dbReference type="ARBA" id="ARBA00022908"/>
    </source>
</evidence>
<evidence type="ECO:0000256" key="4">
    <source>
        <dbReference type="ARBA" id="ARBA00023172"/>
    </source>
</evidence>
<evidence type="ECO:0000256" key="3">
    <source>
        <dbReference type="ARBA" id="ARBA00023125"/>
    </source>
</evidence>
<dbReference type="PANTHER" id="PTHR30349:SF41">
    <property type="entry name" value="INTEGRASE_RECOMBINASE PROTEIN MJ0367-RELATED"/>
    <property type="match status" value="1"/>
</dbReference>
<dbReference type="RefSeq" id="WP_377475157.1">
    <property type="nucleotide sequence ID" value="NZ_JBHLWN010000124.1"/>
</dbReference>
<evidence type="ECO:0000259" key="6">
    <source>
        <dbReference type="PROSITE" id="PS51898"/>
    </source>
</evidence>
<keyword evidence="3 5" id="KW-0238">DNA-binding</keyword>
<keyword evidence="4" id="KW-0233">DNA recombination</keyword>
<name>A0ABV6DVM6_9BACL</name>
<dbReference type="InterPro" id="IPR050090">
    <property type="entry name" value="Tyrosine_recombinase_XerCD"/>
</dbReference>
<dbReference type="InterPro" id="IPR013762">
    <property type="entry name" value="Integrase-like_cat_sf"/>
</dbReference>
<feature type="domain" description="Tyr recombinase" evidence="6">
    <location>
        <begin position="130"/>
        <end position="310"/>
    </location>
</feature>
<evidence type="ECO:0000313" key="9">
    <source>
        <dbReference type="Proteomes" id="UP001589776"/>
    </source>
</evidence>
<evidence type="ECO:0000313" key="8">
    <source>
        <dbReference type="EMBL" id="MFC0216714.1"/>
    </source>
</evidence>
<organism evidence="8 9">
    <name type="scientific">Paenibacillus chartarius</name>
    <dbReference type="NCBI Taxonomy" id="747481"/>
    <lineage>
        <taxon>Bacteria</taxon>
        <taxon>Bacillati</taxon>
        <taxon>Bacillota</taxon>
        <taxon>Bacilli</taxon>
        <taxon>Bacillales</taxon>
        <taxon>Paenibacillaceae</taxon>
        <taxon>Paenibacillus</taxon>
    </lineage>
</organism>
<dbReference type="Pfam" id="PF00589">
    <property type="entry name" value="Phage_integrase"/>
    <property type="match status" value="1"/>
</dbReference>
<comment type="caution">
    <text evidence="8">The sequence shown here is derived from an EMBL/GenBank/DDBJ whole genome shotgun (WGS) entry which is preliminary data.</text>
</comment>
<keyword evidence="9" id="KW-1185">Reference proteome</keyword>
<evidence type="ECO:0000256" key="1">
    <source>
        <dbReference type="ARBA" id="ARBA00008857"/>
    </source>
</evidence>
<dbReference type="PANTHER" id="PTHR30349">
    <property type="entry name" value="PHAGE INTEGRASE-RELATED"/>
    <property type="match status" value="1"/>
</dbReference>
<sequence>MTVKRRQNVLTTVDHSTIKQQMKWEDLVHAFLRDVKARNLSPRTSESYEESLKRLKLAFDEQKIPLDAFSITTQDIKEYFVAYMIDQGKSSNTVNSRIKACKAFFHYLYREGWIKQNLAEELHTVKSEKLMLQTFNKEQVAALLNQTERKTFTGYRDYTMMMVMFETGMRIGELMNLKIGDILFKEQEIRITKGKGGRSRRVPIQKTCCKVLRKYLDIRGDLETDALFVSITNSPLGSRTMQENMQEYGKKAGITGVRVSPHTFRHTMAKCYILNGGDAFTLQKILGHATLDMVEYYLELFSSDIKKQHQKYSPVENMKLPSAL</sequence>
<keyword evidence="2" id="KW-0229">DNA integration</keyword>
<dbReference type="InterPro" id="IPR002104">
    <property type="entry name" value="Integrase_catalytic"/>
</dbReference>
<accession>A0ABV6DVM6</accession>
<dbReference type="Gene3D" id="1.10.443.10">
    <property type="entry name" value="Intergrase catalytic core"/>
    <property type="match status" value="1"/>
</dbReference>
<dbReference type="SUPFAM" id="SSF56349">
    <property type="entry name" value="DNA breaking-rejoining enzymes"/>
    <property type="match status" value="1"/>
</dbReference>
<dbReference type="Gene3D" id="1.10.150.130">
    <property type="match status" value="1"/>
</dbReference>
<dbReference type="InterPro" id="IPR010998">
    <property type="entry name" value="Integrase_recombinase_N"/>
</dbReference>
<evidence type="ECO:0000256" key="5">
    <source>
        <dbReference type="PROSITE-ProRule" id="PRU01248"/>
    </source>
</evidence>
<gene>
    <name evidence="8" type="ORF">ACFFK0_30405</name>
</gene>
<proteinExistence type="inferred from homology"/>
<dbReference type="PROSITE" id="PS51900">
    <property type="entry name" value="CB"/>
    <property type="match status" value="1"/>
</dbReference>
<dbReference type="InterPro" id="IPR004107">
    <property type="entry name" value="Integrase_SAM-like_N"/>
</dbReference>
<protein>
    <submittedName>
        <fullName evidence="8">Tyrosine-type recombinase/integrase</fullName>
    </submittedName>
</protein>
<feature type="domain" description="Core-binding (CB)" evidence="7">
    <location>
        <begin position="22"/>
        <end position="109"/>
    </location>
</feature>
<reference evidence="8 9" key="1">
    <citation type="submission" date="2024-09" db="EMBL/GenBank/DDBJ databases">
        <authorList>
            <person name="Sun Q."/>
            <person name="Mori K."/>
        </authorList>
    </citation>
    <scope>NUCLEOTIDE SEQUENCE [LARGE SCALE GENOMIC DNA]</scope>
    <source>
        <strain evidence="8 9">CCM 7759</strain>
    </source>
</reference>
<dbReference type="InterPro" id="IPR011010">
    <property type="entry name" value="DNA_brk_join_enz"/>
</dbReference>
<comment type="similarity">
    <text evidence="1">Belongs to the 'phage' integrase family.</text>
</comment>
<dbReference type="CDD" id="cd00397">
    <property type="entry name" value="DNA_BRE_C"/>
    <property type="match status" value="1"/>
</dbReference>
<dbReference type="InterPro" id="IPR044068">
    <property type="entry name" value="CB"/>
</dbReference>
<dbReference type="PROSITE" id="PS51898">
    <property type="entry name" value="TYR_RECOMBINASE"/>
    <property type="match status" value="1"/>
</dbReference>